<gene>
    <name evidence="1" type="ORF">C8F04DRAFT_1261061</name>
</gene>
<dbReference type="AlphaFoldDB" id="A0AAD6SV50"/>
<evidence type="ECO:0000313" key="1">
    <source>
        <dbReference type="EMBL" id="KAJ7033250.1"/>
    </source>
</evidence>
<dbReference type="Proteomes" id="UP001218188">
    <property type="component" value="Unassembled WGS sequence"/>
</dbReference>
<protein>
    <recommendedName>
        <fullName evidence="3">F-box domain-containing protein</fullName>
    </recommendedName>
</protein>
<name>A0AAD6SV50_9AGAR</name>
<evidence type="ECO:0008006" key="3">
    <source>
        <dbReference type="Google" id="ProtNLM"/>
    </source>
</evidence>
<accession>A0AAD6SV50</accession>
<organism evidence="1 2">
    <name type="scientific">Mycena alexandri</name>
    <dbReference type="NCBI Taxonomy" id="1745969"/>
    <lineage>
        <taxon>Eukaryota</taxon>
        <taxon>Fungi</taxon>
        <taxon>Dikarya</taxon>
        <taxon>Basidiomycota</taxon>
        <taxon>Agaricomycotina</taxon>
        <taxon>Agaricomycetes</taxon>
        <taxon>Agaricomycetidae</taxon>
        <taxon>Agaricales</taxon>
        <taxon>Marasmiineae</taxon>
        <taxon>Mycenaceae</taxon>
        <taxon>Mycena</taxon>
    </lineage>
</organism>
<sequence>MSTPINYVHSAAACFNDFPNEIITKIIRTKYYDLLWDPPFIARPSVASYPAALQATRSVCKLWNDLIIADHHTWCRIIVHNDISTASSDTVVRIERFIQRIALVLTSYIPRCVFIGVCTLEWVSTGCIMRYLARPRFAASVLRTIDLEIRPGSASFQRTFIENNDSSSFAFPFNGATPDLTCLHMSCIVINWRTAPSLENLVTLFLGSRHFSARSNVDCEASPSELTALFTTARRLVTLHLIGLTHGRPNIAPIRPASIPLLYLTHLDVDYYFNSTCHIIEWLHLPSIQTLRVATTTFANLHIFMDHCGALLARVSTIMLAASDASEPTLICLLKRTPCLTISAFLCVPSRDSAIVDRAAYIQLLYRRYVLGAICSAWRFALHDTPSWWSYILIQEPICVDALAFWIVRAGTSPLTIRLGIPAPFAHVESVLDTLSTAMARCISLNICIHPSSLLPLRTFLRTVPPTSAQFLSMTLSQPSTIWTTTGFILLETPLPALAFIRLFQATIHWTGSRDFRGLTHLILVNCGTNYSPSWNDFGIISTRAPNITHVSFRLISCRELPSPNKARMFPSWAFLQHFDLELANDITIILLLTRMHFPALRVLHLKLLTSNEFDDLLDCARAFSSVETLHITLLAPPGVEWVASLLRTMPRISHIEIVRGYGQIFNALMDNDTGAMPCPALSDVSTLAPLAKVRVFIEARTAMSDSIKSVGFHRWDSSWDDTADAEWLSSQILLVKRER</sequence>
<proteinExistence type="predicted"/>
<comment type="caution">
    <text evidence="1">The sequence shown here is derived from an EMBL/GenBank/DDBJ whole genome shotgun (WGS) entry which is preliminary data.</text>
</comment>
<dbReference type="EMBL" id="JARJCM010000066">
    <property type="protein sequence ID" value="KAJ7033250.1"/>
    <property type="molecule type" value="Genomic_DNA"/>
</dbReference>
<keyword evidence="2" id="KW-1185">Reference proteome</keyword>
<reference evidence="1" key="1">
    <citation type="submission" date="2023-03" db="EMBL/GenBank/DDBJ databases">
        <title>Massive genome expansion in bonnet fungi (Mycena s.s.) driven by repeated elements and novel gene families across ecological guilds.</title>
        <authorList>
            <consortium name="Lawrence Berkeley National Laboratory"/>
            <person name="Harder C.B."/>
            <person name="Miyauchi S."/>
            <person name="Viragh M."/>
            <person name="Kuo A."/>
            <person name="Thoen E."/>
            <person name="Andreopoulos B."/>
            <person name="Lu D."/>
            <person name="Skrede I."/>
            <person name="Drula E."/>
            <person name="Henrissat B."/>
            <person name="Morin E."/>
            <person name="Kohler A."/>
            <person name="Barry K."/>
            <person name="LaButti K."/>
            <person name="Morin E."/>
            <person name="Salamov A."/>
            <person name="Lipzen A."/>
            <person name="Mereny Z."/>
            <person name="Hegedus B."/>
            <person name="Baldrian P."/>
            <person name="Stursova M."/>
            <person name="Weitz H."/>
            <person name="Taylor A."/>
            <person name="Grigoriev I.V."/>
            <person name="Nagy L.G."/>
            <person name="Martin F."/>
            <person name="Kauserud H."/>
        </authorList>
    </citation>
    <scope>NUCLEOTIDE SEQUENCE</scope>
    <source>
        <strain evidence="1">CBHHK200</strain>
    </source>
</reference>
<evidence type="ECO:0000313" key="2">
    <source>
        <dbReference type="Proteomes" id="UP001218188"/>
    </source>
</evidence>